<proteinExistence type="predicted"/>
<gene>
    <name evidence="1" type="ORF">GYMLUDRAFT_59237</name>
</gene>
<evidence type="ECO:0000313" key="2">
    <source>
        <dbReference type="Proteomes" id="UP000053593"/>
    </source>
</evidence>
<reference evidence="1 2" key="1">
    <citation type="submission" date="2014-04" db="EMBL/GenBank/DDBJ databases">
        <title>Evolutionary Origins and Diversification of the Mycorrhizal Mutualists.</title>
        <authorList>
            <consortium name="DOE Joint Genome Institute"/>
            <consortium name="Mycorrhizal Genomics Consortium"/>
            <person name="Kohler A."/>
            <person name="Kuo A."/>
            <person name="Nagy L.G."/>
            <person name="Floudas D."/>
            <person name="Copeland A."/>
            <person name="Barry K.W."/>
            <person name="Cichocki N."/>
            <person name="Veneault-Fourrey C."/>
            <person name="LaButti K."/>
            <person name="Lindquist E.A."/>
            <person name="Lipzen A."/>
            <person name="Lundell T."/>
            <person name="Morin E."/>
            <person name="Murat C."/>
            <person name="Riley R."/>
            <person name="Ohm R."/>
            <person name="Sun H."/>
            <person name="Tunlid A."/>
            <person name="Henrissat B."/>
            <person name="Grigoriev I.V."/>
            <person name="Hibbett D.S."/>
            <person name="Martin F."/>
        </authorList>
    </citation>
    <scope>NUCLEOTIDE SEQUENCE [LARGE SCALE GENOMIC DNA]</scope>
    <source>
        <strain evidence="1 2">FD-317 M1</strain>
    </source>
</reference>
<dbReference type="HOGENOM" id="CLU_2121343_0_0_1"/>
<dbReference type="EMBL" id="KN834773">
    <property type="protein sequence ID" value="KIK60823.1"/>
    <property type="molecule type" value="Genomic_DNA"/>
</dbReference>
<name>A0A0D0CX90_9AGAR</name>
<evidence type="ECO:0000313" key="1">
    <source>
        <dbReference type="EMBL" id="KIK60823.1"/>
    </source>
</evidence>
<organism evidence="1 2">
    <name type="scientific">Collybiopsis luxurians FD-317 M1</name>
    <dbReference type="NCBI Taxonomy" id="944289"/>
    <lineage>
        <taxon>Eukaryota</taxon>
        <taxon>Fungi</taxon>
        <taxon>Dikarya</taxon>
        <taxon>Basidiomycota</taxon>
        <taxon>Agaricomycotina</taxon>
        <taxon>Agaricomycetes</taxon>
        <taxon>Agaricomycetidae</taxon>
        <taxon>Agaricales</taxon>
        <taxon>Marasmiineae</taxon>
        <taxon>Omphalotaceae</taxon>
        <taxon>Collybiopsis</taxon>
        <taxon>Collybiopsis luxurians</taxon>
    </lineage>
</organism>
<dbReference type="Proteomes" id="UP000053593">
    <property type="component" value="Unassembled WGS sequence"/>
</dbReference>
<accession>A0A0D0CX90</accession>
<dbReference type="AlphaFoldDB" id="A0A0D0CX90"/>
<protein>
    <submittedName>
        <fullName evidence="1">Uncharacterized protein</fullName>
    </submittedName>
</protein>
<keyword evidence="2" id="KW-1185">Reference proteome</keyword>
<sequence>MFMTKFTTVVVLANPPPIKYQTILFNANFYVSSTEIIVAALHFYNVKDLTFDDITKVVLCASVNSIFSIMIHFSNYTHSTFKVSKMPEQIITDNESLFDTEYDLTSDIVQVSVY</sequence>